<reference evidence="1 2" key="1">
    <citation type="submission" date="2024-08" db="EMBL/GenBank/DDBJ databases">
        <authorList>
            <person name="Cucini C."/>
            <person name="Frati F."/>
        </authorList>
    </citation>
    <scope>NUCLEOTIDE SEQUENCE [LARGE SCALE GENOMIC DNA]</scope>
</reference>
<dbReference type="EMBL" id="CAXLJM020000082">
    <property type="protein sequence ID" value="CAL8130439.1"/>
    <property type="molecule type" value="Genomic_DNA"/>
</dbReference>
<keyword evidence="2" id="KW-1185">Reference proteome</keyword>
<organism evidence="1 2">
    <name type="scientific">Orchesella dallaii</name>
    <dbReference type="NCBI Taxonomy" id="48710"/>
    <lineage>
        <taxon>Eukaryota</taxon>
        <taxon>Metazoa</taxon>
        <taxon>Ecdysozoa</taxon>
        <taxon>Arthropoda</taxon>
        <taxon>Hexapoda</taxon>
        <taxon>Collembola</taxon>
        <taxon>Entomobryomorpha</taxon>
        <taxon>Entomobryoidea</taxon>
        <taxon>Orchesellidae</taxon>
        <taxon>Orchesellinae</taxon>
        <taxon>Orchesella</taxon>
    </lineage>
</organism>
<protein>
    <submittedName>
        <fullName evidence="1">Uncharacterized protein</fullName>
    </submittedName>
</protein>
<gene>
    <name evidence="1" type="ORF">ODALV1_LOCUS23724</name>
</gene>
<accession>A0ABP1RLX5</accession>
<proteinExistence type="predicted"/>
<evidence type="ECO:0000313" key="2">
    <source>
        <dbReference type="Proteomes" id="UP001642540"/>
    </source>
</evidence>
<sequence length="321" mass="36264">MTVSYDWTEPINEIISGNKSIGVILKTLDFPANNSKLSDEFDIAVVYDTDCPIFGECENQIEQAVNLLTEIIERKITNVSFIVALSFRIEIRKLAEINLWKFLKKLVLPSQQFVIFFTIPDSTTCNDFKGVPNHNWETLFTKSTWISSTSQDNFLFVGLGYSESLIGCGELNPAIQKMDFGVTFINFGDTIGITESFNLFYHRLTYLHKQNVAYVEMATASRYSKPELHYYPTPQSVGGDKYQRLLFQYGQTLIPGNIIGVGIVVPPYPKNTNDKPQNRTFVIPYVGSDDKDTGEDGEMWYTPSALHALSNHFETVVLTPG</sequence>
<name>A0ABP1RLX5_9HEXA</name>
<evidence type="ECO:0000313" key="1">
    <source>
        <dbReference type="EMBL" id="CAL8130439.1"/>
    </source>
</evidence>
<comment type="caution">
    <text evidence="1">The sequence shown here is derived from an EMBL/GenBank/DDBJ whole genome shotgun (WGS) entry which is preliminary data.</text>
</comment>
<dbReference type="Proteomes" id="UP001642540">
    <property type="component" value="Unassembled WGS sequence"/>
</dbReference>